<organism evidence="2">
    <name type="scientific">candidate division CPR1 bacterium ADurb.Bin160</name>
    <dbReference type="NCBI Taxonomy" id="1852826"/>
    <lineage>
        <taxon>Bacteria</taxon>
        <taxon>candidate division CPR1</taxon>
    </lineage>
</organism>
<reference evidence="2" key="1">
    <citation type="submission" date="2017-02" db="EMBL/GenBank/DDBJ databases">
        <title>Delving into the versatile metabolic prowess of the omnipresent phylum Bacteroidetes.</title>
        <authorList>
            <person name="Nobu M.K."/>
            <person name="Mei R."/>
            <person name="Narihiro T."/>
            <person name="Kuroda K."/>
            <person name="Liu W.-T."/>
        </authorList>
    </citation>
    <scope>NUCLEOTIDE SEQUENCE</scope>
    <source>
        <strain evidence="2">ADurb.Bin160</strain>
    </source>
</reference>
<accession>A0A1V5ZLV4</accession>
<keyword evidence="1" id="KW-0175">Coiled coil</keyword>
<evidence type="ECO:0000256" key="1">
    <source>
        <dbReference type="SAM" id="Coils"/>
    </source>
</evidence>
<protein>
    <submittedName>
        <fullName evidence="2">Uncharacterized protein</fullName>
    </submittedName>
</protein>
<feature type="coiled-coil region" evidence="1">
    <location>
        <begin position="26"/>
        <end position="63"/>
    </location>
</feature>
<dbReference type="EMBL" id="MWDB01000022">
    <property type="protein sequence ID" value="OQB41183.1"/>
    <property type="molecule type" value="Genomic_DNA"/>
</dbReference>
<dbReference type="AlphaFoldDB" id="A0A1V5ZLV4"/>
<gene>
    <name evidence="2" type="ORF">BWY04_00990</name>
</gene>
<proteinExistence type="predicted"/>
<comment type="caution">
    <text evidence="2">The sequence shown here is derived from an EMBL/GenBank/DDBJ whole genome shotgun (WGS) entry which is preliminary data.</text>
</comment>
<sequence length="84" mass="10026">MIKQNVQTIDNQDISDISNDPKILQAQQIQKILEQQEQIMAKYQELKNLYENHQLDLSQKELVHQQMQKLNALYTQNKETLLKF</sequence>
<evidence type="ECO:0000313" key="2">
    <source>
        <dbReference type="EMBL" id="OQB41183.1"/>
    </source>
</evidence>
<name>A0A1V5ZLV4_9BACT</name>
<dbReference type="Proteomes" id="UP000485621">
    <property type="component" value="Unassembled WGS sequence"/>
</dbReference>